<reference evidence="5 6" key="1">
    <citation type="submission" date="2018-02" db="EMBL/GenBank/DDBJ databases">
        <authorList>
            <person name="Cohen D.B."/>
            <person name="Kent A.D."/>
        </authorList>
    </citation>
    <scope>NUCLEOTIDE SEQUENCE [LARGE SCALE GENOMIC DNA]</scope>
    <source>
        <strain evidence="5 6">CCAP 1448/3</strain>
    </source>
</reference>
<protein>
    <recommendedName>
        <fullName evidence="4">HTH luxR-type domain-containing protein</fullName>
    </recommendedName>
</protein>
<dbReference type="CDD" id="cd06170">
    <property type="entry name" value="LuxR_C_like"/>
    <property type="match status" value="1"/>
</dbReference>
<keyword evidence="3" id="KW-0804">Transcription</keyword>
<sequence length="200" mass="23378">MKKQIKHKPLDSVNHYDILPNNLIGIVQEGVMVVSRNLQPIYLNLKAREICRQIWHGNHNINSLPPIISDIHQSLLSNYNYDDRVFVIDYPVTEKHIIRIRVSYLTVETEDEINSIAGDRPWLLILLADKTAILGEELQMERNKYNLTHREAEISRLLSQSYTYQDIAEKMQVSLNTVKFHVKNIYAKKRICEEPEKVCV</sequence>
<dbReference type="RefSeq" id="WP_106287092.1">
    <property type="nucleotide sequence ID" value="NZ_CAWNTC010000163.1"/>
</dbReference>
<dbReference type="Pfam" id="PF00196">
    <property type="entry name" value="GerE"/>
    <property type="match status" value="1"/>
</dbReference>
<dbReference type="EMBL" id="PVWJ01000008">
    <property type="protein sequence ID" value="PSB04719.1"/>
    <property type="molecule type" value="Genomic_DNA"/>
</dbReference>
<organism evidence="5 6">
    <name type="scientific">Merismopedia glauca CCAP 1448/3</name>
    <dbReference type="NCBI Taxonomy" id="1296344"/>
    <lineage>
        <taxon>Bacteria</taxon>
        <taxon>Bacillati</taxon>
        <taxon>Cyanobacteriota</taxon>
        <taxon>Cyanophyceae</taxon>
        <taxon>Synechococcales</taxon>
        <taxon>Merismopediaceae</taxon>
        <taxon>Merismopedia</taxon>
    </lineage>
</organism>
<comment type="caution">
    <text evidence="5">The sequence shown here is derived from an EMBL/GenBank/DDBJ whole genome shotgun (WGS) entry which is preliminary data.</text>
</comment>
<reference evidence="5 6" key="2">
    <citation type="submission" date="2018-03" db="EMBL/GenBank/DDBJ databases">
        <title>The ancient ancestry and fast evolution of plastids.</title>
        <authorList>
            <person name="Moore K.R."/>
            <person name="Magnabosco C."/>
            <person name="Momper L."/>
            <person name="Gold D.A."/>
            <person name="Bosak T."/>
            <person name="Fournier G.P."/>
        </authorList>
    </citation>
    <scope>NUCLEOTIDE SEQUENCE [LARGE SCALE GENOMIC DNA]</scope>
    <source>
        <strain evidence="5 6">CCAP 1448/3</strain>
    </source>
</reference>
<dbReference type="InterPro" id="IPR036388">
    <property type="entry name" value="WH-like_DNA-bd_sf"/>
</dbReference>
<evidence type="ECO:0000256" key="1">
    <source>
        <dbReference type="ARBA" id="ARBA00023015"/>
    </source>
</evidence>
<dbReference type="AlphaFoldDB" id="A0A2T1C8Z7"/>
<dbReference type="SUPFAM" id="SSF46894">
    <property type="entry name" value="C-terminal effector domain of the bipartite response regulators"/>
    <property type="match status" value="1"/>
</dbReference>
<dbReference type="OrthoDB" id="9797341at2"/>
<dbReference type="GO" id="GO:0003677">
    <property type="term" value="F:DNA binding"/>
    <property type="evidence" value="ECO:0007669"/>
    <property type="project" value="UniProtKB-KW"/>
</dbReference>
<name>A0A2T1C8Z7_9CYAN</name>
<feature type="domain" description="HTH luxR-type" evidence="4">
    <location>
        <begin position="144"/>
        <end position="198"/>
    </location>
</feature>
<dbReference type="InterPro" id="IPR016032">
    <property type="entry name" value="Sig_transdc_resp-reg_C-effctor"/>
</dbReference>
<keyword evidence="1" id="KW-0805">Transcription regulation</keyword>
<dbReference type="Proteomes" id="UP000238762">
    <property type="component" value="Unassembled WGS sequence"/>
</dbReference>
<dbReference type="Gene3D" id="1.10.10.10">
    <property type="entry name" value="Winged helix-like DNA-binding domain superfamily/Winged helix DNA-binding domain"/>
    <property type="match status" value="1"/>
</dbReference>
<gene>
    <name evidence="5" type="ORF">C7B64_02545</name>
</gene>
<dbReference type="SMART" id="SM00421">
    <property type="entry name" value="HTH_LUXR"/>
    <property type="match status" value="1"/>
</dbReference>
<keyword evidence="2" id="KW-0238">DNA-binding</keyword>
<evidence type="ECO:0000259" key="4">
    <source>
        <dbReference type="SMART" id="SM00421"/>
    </source>
</evidence>
<evidence type="ECO:0000313" key="5">
    <source>
        <dbReference type="EMBL" id="PSB04719.1"/>
    </source>
</evidence>
<dbReference type="PANTHER" id="PTHR44688:SF16">
    <property type="entry name" value="DNA-BINDING TRANSCRIPTIONAL ACTIVATOR DEVR_DOSR"/>
    <property type="match status" value="1"/>
</dbReference>
<proteinExistence type="predicted"/>
<dbReference type="PRINTS" id="PR00038">
    <property type="entry name" value="HTHLUXR"/>
</dbReference>
<accession>A0A2T1C8Z7</accession>
<dbReference type="GO" id="GO:0006355">
    <property type="term" value="P:regulation of DNA-templated transcription"/>
    <property type="evidence" value="ECO:0007669"/>
    <property type="project" value="InterPro"/>
</dbReference>
<evidence type="ECO:0000313" key="6">
    <source>
        <dbReference type="Proteomes" id="UP000238762"/>
    </source>
</evidence>
<keyword evidence="6" id="KW-1185">Reference proteome</keyword>
<evidence type="ECO:0000256" key="3">
    <source>
        <dbReference type="ARBA" id="ARBA00023163"/>
    </source>
</evidence>
<dbReference type="PANTHER" id="PTHR44688">
    <property type="entry name" value="DNA-BINDING TRANSCRIPTIONAL ACTIVATOR DEVR_DOSR"/>
    <property type="match status" value="1"/>
</dbReference>
<evidence type="ECO:0000256" key="2">
    <source>
        <dbReference type="ARBA" id="ARBA00023125"/>
    </source>
</evidence>
<dbReference type="InterPro" id="IPR000792">
    <property type="entry name" value="Tscrpt_reg_LuxR_C"/>
</dbReference>